<proteinExistence type="predicted"/>
<evidence type="ECO:0000313" key="2">
    <source>
        <dbReference type="Proteomes" id="UP000039541"/>
    </source>
</evidence>
<reference evidence="1 2" key="1">
    <citation type="submission" date="2015-03" db="EMBL/GenBank/DDBJ databases">
        <authorList>
            <consortium name="Pathogen Informatics"/>
        </authorList>
    </citation>
    <scope>NUCLEOTIDE SEQUENCE [LARGE SCALE GENOMIC DNA]</scope>
    <source>
        <strain evidence="1 2">3476</strain>
    </source>
</reference>
<protein>
    <submittedName>
        <fullName evidence="1">Uncharacterized protein</fullName>
    </submittedName>
</protein>
<accession>A0A655EPN7</accession>
<dbReference type="AlphaFoldDB" id="A0A655EPN7"/>
<dbReference type="Proteomes" id="UP000039541">
    <property type="component" value="Unassembled WGS sequence"/>
</dbReference>
<dbReference type="EMBL" id="CQPC01000126">
    <property type="protein sequence ID" value="CNV28980.1"/>
    <property type="molecule type" value="Genomic_DNA"/>
</dbReference>
<sequence length="94" mass="11027">MHKERTMRIFGNQLINLSLQNPQLHQPGYHDAHDFAGHLLNRGTRTEQSQAGLQRFQNDVINFTLGWRKFPVHRESTRDVARVTFIFTTCVDKH</sequence>
<name>A0A655EPN7_SALET</name>
<evidence type="ECO:0000313" key="1">
    <source>
        <dbReference type="EMBL" id="CNV28980.1"/>
    </source>
</evidence>
<organism evidence="1 2">
    <name type="scientific">Salmonella enterica subsp. enterica serovar Bovismorbificans</name>
    <dbReference type="NCBI Taxonomy" id="58097"/>
    <lineage>
        <taxon>Bacteria</taxon>
        <taxon>Pseudomonadati</taxon>
        <taxon>Pseudomonadota</taxon>
        <taxon>Gammaproteobacteria</taxon>
        <taxon>Enterobacterales</taxon>
        <taxon>Enterobacteriaceae</taxon>
        <taxon>Salmonella</taxon>
    </lineage>
</organism>
<gene>
    <name evidence="1" type="ORF">ERS008202_04873</name>
</gene>